<feature type="transmembrane region" description="Helical" evidence="1">
    <location>
        <begin position="90"/>
        <end position="108"/>
    </location>
</feature>
<keyword evidence="1" id="KW-0472">Membrane</keyword>
<feature type="signal peptide" evidence="2">
    <location>
        <begin position="1"/>
        <end position="20"/>
    </location>
</feature>
<dbReference type="Proteomes" id="UP000297861">
    <property type="component" value="Unassembled WGS sequence"/>
</dbReference>
<keyword evidence="1" id="KW-0812">Transmembrane</keyword>
<proteinExistence type="predicted"/>
<protein>
    <submittedName>
        <fullName evidence="3">Uncharacterized protein</fullName>
    </submittedName>
</protein>
<dbReference type="EMBL" id="SOML01000009">
    <property type="protein sequence ID" value="TFD94944.1"/>
    <property type="molecule type" value="Genomic_DNA"/>
</dbReference>
<evidence type="ECO:0000313" key="3">
    <source>
        <dbReference type="EMBL" id="TFD94944.1"/>
    </source>
</evidence>
<organism evidence="3 4">
    <name type="scientific">Dysgonomonas capnocytophagoides</name>
    <dbReference type="NCBI Taxonomy" id="45254"/>
    <lineage>
        <taxon>Bacteria</taxon>
        <taxon>Pseudomonadati</taxon>
        <taxon>Bacteroidota</taxon>
        <taxon>Bacteroidia</taxon>
        <taxon>Bacteroidales</taxon>
        <taxon>Dysgonomonadaceae</taxon>
        <taxon>Dysgonomonas</taxon>
    </lineage>
</organism>
<dbReference type="RefSeq" id="WP_026626964.1">
    <property type="nucleotide sequence ID" value="NZ_AP028867.1"/>
</dbReference>
<name>A0A4Y8KYS7_9BACT</name>
<gene>
    <name evidence="3" type="ORF">E2605_14075</name>
</gene>
<comment type="caution">
    <text evidence="3">The sequence shown here is derived from an EMBL/GenBank/DDBJ whole genome shotgun (WGS) entry which is preliminary data.</text>
</comment>
<sequence length="114" mass="12407">MKIIVEVLCILLVCTSPLYAQNIGDDNYYSSGSPSGSQLLPSEVYYNENIAVNVIASASPSAGESGGGFNPNDGWGNPELGAVDSPIGDYKYPLATFVIFYILYTLYFKNRRHI</sequence>
<feature type="chain" id="PRO_5021467946" evidence="2">
    <location>
        <begin position="21"/>
        <end position="114"/>
    </location>
</feature>
<accession>A0A4Y8KYS7</accession>
<reference evidence="3 4" key="1">
    <citation type="submission" date="2019-03" db="EMBL/GenBank/DDBJ databases">
        <title>San Antonio Military Medical Center submission to MRSN (WRAIR), pending publication.</title>
        <authorList>
            <person name="Blyth D.M."/>
            <person name="Mccarthy S.L."/>
            <person name="Schall S.E."/>
            <person name="Stam J.A."/>
            <person name="Ong A.C."/>
            <person name="Mcgann P.T."/>
        </authorList>
    </citation>
    <scope>NUCLEOTIDE SEQUENCE [LARGE SCALE GENOMIC DNA]</scope>
    <source>
        <strain evidence="3 4">MRSN571793</strain>
    </source>
</reference>
<keyword evidence="1" id="KW-1133">Transmembrane helix</keyword>
<evidence type="ECO:0000256" key="1">
    <source>
        <dbReference type="SAM" id="Phobius"/>
    </source>
</evidence>
<evidence type="ECO:0000313" key="4">
    <source>
        <dbReference type="Proteomes" id="UP000297861"/>
    </source>
</evidence>
<dbReference type="OrthoDB" id="9960547at2"/>
<evidence type="ECO:0000256" key="2">
    <source>
        <dbReference type="SAM" id="SignalP"/>
    </source>
</evidence>
<dbReference type="AlphaFoldDB" id="A0A4Y8KYS7"/>
<keyword evidence="4" id="KW-1185">Reference proteome</keyword>
<keyword evidence="2" id="KW-0732">Signal</keyword>